<comment type="caution">
    <text evidence="1">The sequence shown here is derived from an EMBL/GenBank/DDBJ whole genome shotgun (WGS) entry which is preliminary data.</text>
</comment>
<accession>A0ABQ1M711</accession>
<evidence type="ECO:0008006" key="3">
    <source>
        <dbReference type="Google" id="ProtNLM"/>
    </source>
</evidence>
<name>A0ABQ1M711_9BACT</name>
<dbReference type="EMBL" id="BMEC01000005">
    <property type="protein sequence ID" value="GGC33781.1"/>
    <property type="molecule type" value="Genomic_DNA"/>
</dbReference>
<dbReference type="Proteomes" id="UP000636010">
    <property type="component" value="Unassembled WGS sequence"/>
</dbReference>
<protein>
    <recommendedName>
        <fullName evidence="3">Ig-like domain-containing protein</fullName>
    </recommendedName>
</protein>
<evidence type="ECO:0000313" key="2">
    <source>
        <dbReference type="Proteomes" id="UP000636010"/>
    </source>
</evidence>
<dbReference type="RefSeq" id="WP_188462721.1">
    <property type="nucleotide sequence ID" value="NZ_BAABHU010000005.1"/>
</dbReference>
<sequence length="1190" mass="133514">MKHSISLTLSLILAIYFINHTPLQGQDIAFLERPELYITPSNELTSSINEVTKSNSQAAGIMQKTIQLGSLKGRHMSYPISLTYRASGYQNTTHSGSAGEGWKLDNLGSISRVIRGIDDFSPEGYLNKALKTNFSSLTESDLADILNYSKDSQPDIFFININGIKEEFYFDANGEVVISSNAQIKIKRPNPANNNEKWEVLDGSGNHYFLGGANAIEKANGNTSAWFVTKIITTRKDIIQFGYKSSQEINLNKGSYRATSLKTNDASNLYSSDIFYANYSVNYKKVYLNSITVNSGIAESKCELNYALGRKDTQQEDLILSNISFQKKSNNGSTLVLQNVSFEHVINTNGLWLQKIDFQSSAEETVRTIDLEYNNLRFLSAKGLNRFIDYWGYINELDIANNYLQTHYPAISYNAEGASYTPVGINTRNFNSSSTFFNAGLLEKINYSNGKIEEFVFERHTLSNENLDFAGGARLHSIITSDKNSPEKVTIYYDYEQPVLISKPINFYEKQSWTGFTNNATLSNIISIGNKAFNLKNEILAPSGVLYKKVITYEQGFGRTIYDYEIIEGVNTSITTGGESGSAIIFDDFELKRPIAFLKNIQTFNEQGKLLNETTNFYKTYAVSATIRGFKIASNFVAIKPKGSDTINGTALPSLSARAGFKSYSFQLKSFRQDSSITKSYENSKLATTTAEKINFNTAGYPSVTLQYINGIARQRNKFFYPSDFSFLPYTAMRNNNLQKKLILSETEIFRDNEWLTIKGVINGYNEVQYGDNNETTYINTENYGFEIADDQASDIPLISNKNYKLNTITSFDKFLHPVQVEFVKSGIYESFLYNSHGTQLIAEVSNAKVNDVFYTSFEENGISGVTKTGLKGHRNSYQLPVTFKPSAQNLKLSYWKRTAFYAWEYVEKPFTSTKIDVPANTYIDEVRIMPGDALMTTYNFDERDNLITQTDYKNSTSRYAYSLLDQQTAEWDADGNLLWTMEHNYAQLKPCEDENASPLTASISGSSEIVEVGDQITVNVNSSGGCGEIYYSWYGVEQNGTEVALGTTLDGEIEFEMFCANYLTLKCRVSDEAGQESVTVRKYFKVLPGEAADDLDKVSISIHNLATIQLYQKLQIVLYASGVKCNIPKIQWYKGSTSGGSYQLVDEGPSPDIYYTGPMSLKCVMTDSFGSKKEEVFIIIAKPQPNSTN</sequence>
<organism evidence="1 2">
    <name type="scientific">Marivirga lumbricoides</name>
    <dbReference type="NCBI Taxonomy" id="1046115"/>
    <lineage>
        <taxon>Bacteria</taxon>
        <taxon>Pseudomonadati</taxon>
        <taxon>Bacteroidota</taxon>
        <taxon>Cytophagia</taxon>
        <taxon>Cytophagales</taxon>
        <taxon>Marivirgaceae</taxon>
        <taxon>Marivirga</taxon>
    </lineage>
</organism>
<proteinExistence type="predicted"/>
<reference evidence="2" key="1">
    <citation type="journal article" date="2019" name="Int. J. Syst. Evol. Microbiol.">
        <title>The Global Catalogue of Microorganisms (GCM) 10K type strain sequencing project: providing services to taxonomists for standard genome sequencing and annotation.</title>
        <authorList>
            <consortium name="The Broad Institute Genomics Platform"/>
            <consortium name="The Broad Institute Genome Sequencing Center for Infectious Disease"/>
            <person name="Wu L."/>
            <person name="Ma J."/>
        </authorList>
    </citation>
    <scope>NUCLEOTIDE SEQUENCE [LARGE SCALE GENOMIC DNA]</scope>
    <source>
        <strain evidence="2">CGMCC 1.10832</strain>
    </source>
</reference>
<evidence type="ECO:0000313" key="1">
    <source>
        <dbReference type="EMBL" id="GGC33781.1"/>
    </source>
</evidence>
<keyword evidence="2" id="KW-1185">Reference proteome</keyword>
<gene>
    <name evidence="1" type="ORF">GCM10011506_19040</name>
</gene>